<proteinExistence type="predicted"/>
<dbReference type="EMBL" id="QOCE01000034">
    <property type="protein sequence ID" value="RBW53619.1"/>
    <property type="molecule type" value="Genomic_DNA"/>
</dbReference>
<evidence type="ECO:0008006" key="3">
    <source>
        <dbReference type="Google" id="ProtNLM"/>
    </source>
</evidence>
<sequence>MVREEKLVAWVQVTPQAEAQGDLKDAYDAVKGSDGRVENLYLAMSQTPKVIKPADDHYLALLHNPDNPLTPWLSELVSTYVAILCDCDYASANHGKNYCTYLGDSARGEQVLAALRAETWEQSIDDPAVRAALQYTRKLSLTPGQVNADDIADLRRAGYCDKGISYIVQLVSSFAYWARMINGLGTQLGDKIGL</sequence>
<evidence type="ECO:0000313" key="1">
    <source>
        <dbReference type="EMBL" id="RBW53619.1"/>
    </source>
</evidence>
<dbReference type="OrthoDB" id="7840998at2"/>
<gene>
    <name evidence="1" type="ORF">DS909_14030</name>
</gene>
<dbReference type="SUPFAM" id="SSF69118">
    <property type="entry name" value="AhpD-like"/>
    <property type="match status" value="1"/>
</dbReference>
<accession>A0A366WZ36</accession>
<reference evidence="1 2" key="1">
    <citation type="submission" date="2018-07" db="EMBL/GenBank/DDBJ databases">
        <title>Modular assembly of carbohydrate-degrading microbial communities in the ocean.</title>
        <authorList>
            <person name="Enke T.N."/>
            <person name="Datta M.S."/>
            <person name="Schwartzman J.A."/>
            <person name="Cermak N."/>
            <person name="Schmitz D.A."/>
            <person name="Barrere J."/>
            <person name="Cordero O.X."/>
        </authorList>
    </citation>
    <scope>NUCLEOTIDE SEQUENCE [LARGE SCALE GENOMIC DNA]</scope>
    <source>
        <strain evidence="1 2">C3M10</strain>
    </source>
</reference>
<dbReference type="Proteomes" id="UP000252706">
    <property type="component" value="Unassembled WGS sequence"/>
</dbReference>
<evidence type="ECO:0000313" key="2">
    <source>
        <dbReference type="Proteomes" id="UP000252706"/>
    </source>
</evidence>
<dbReference type="Gene3D" id="1.20.1290.10">
    <property type="entry name" value="AhpD-like"/>
    <property type="match status" value="1"/>
</dbReference>
<protein>
    <recommendedName>
        <fullName evidence="3">Alkylhydroperoxidase</fullName>
    </recommendedName>
</protein>
<dbReference type="RefSeq" id="WP_113824096.1">
    <property type="nucleotide sequence ID" value="NZ_QOCE01000034.1"/>
</dbReference>
<name>A0A366WZ36_9RHOB</name>
<dbReference type="AlphaFoldDB" id="A0A366WZ36"/>
<comment type="caution">
    <text evidence="1">The sequence shown here is derived from an EMBL/GenBank/DDBJ whole genome shotgun (WGS) entry which is preliminary data.</text>
</comment>
<dbReference type="InterPro" id="IPR029032">
    <property type="entry name" value="AhpD-like"/>
</dbReference>
<organism evidence="1 2">
    <name type="scientific">Phaeobacter gallaeciensis</name>
    <dbReference type="NCBI Taxonomy" id="60890"/>
    <lineage>
        <taxon>Bacteria</taxon>
        <taxon>Pseudomonadati</taxon>
        <taxon>Pseudomonadota</taxon>
        <taxon>Alphaproteobacteria</taxon>
        <taxon>Rhodobacterales</taxon>
        <taxon>Roseobacteraceae</taxon>
        <taxon>Phaeobacter</taxon>
    </lineage>
</organism>
<dbReference type="PANTHER" id="PTHR35446:SF2">
    <property type="entry name" value="CARBOXYMUCONOLACTONE DECARBOXYLASE-LIKE DOMAIN-CONTAINING PROTEIN"/>
    <property type="match status" value="1"/>
</dbReference>
<dbReference type="PANTHER" id="PTHR35446">
    <property type="entry name" value="SI:CH211-175M2.5"/>
    <property type="match status" value="1"/>
</dbReference>